<dbReference type="GeneID" id="85230425"/>
<dbReference type="GO" id="GO:0005525">
    <property type="term" value="F:GTP binding"/>
    <property type="evidence" value="ECO:0007669"/>
    <property type="project" value="InterPro"/>
</dbReference>
<accession>A0AA97FCK3</accession>
<organism evidence="2 3">
    <name type="scientific">Methanochimaera problematica</name>
    <dbReference type="NCBI Taxonomy" id="2609417"/>
    <lineage>
        <taxon>Archaea</taxon>
        <taxon>Methanobacteriati</taxon>
        <taxon>Methanobacteriota</taxon>
        <taxon>Stenosarchaea group</taxon>
        <taxon>Methanomicrobia</taxon>
        <taxon>Methanomicrobiales</taxon>
        <taxon>Methanomicrobiaceae</taxon>
        <taxon>Methanochimaera</taxon>
    </lineage>
</organism>
<dbReference type="GO" id="GO:0015093">
    <property type="term" value="F:ferrous iron transmembrane transporter activity"/>
    <property type="evidence" value="ECO:0007669"/>
    <property type="project" value="TreeGrafter"/>
</dbReference>
<feature type="domain" description="FeoB-type G" evidence="1">
    <location>
        <begin position="5"/>
        <end position="167"/>
    </location>
</feature>
<keyword evidence="3" id="KW-1185">Reference proteome</keyword>
<dbReference type="KEGG" id="mefw:F1737_09620"/>
<evidence type="ECO:0000313" key="3">
    <source>
        <dbReference type="Proteomes" id="UP001301797"/>
    </source>
</evidence>
<sequence length="201" mass="21147">MSDNTGTILLIGNPNVGKSVLFNRLTGADAVVSNYPGTTVDYTMGKVTIDKKTMTVIDVPGAYSLKARDRAEEVAVKMLREHPRAVVIIVLDATRIERGLYIALETLEMGYPAVVVLNMTDIAKEKQILADAGKLQKILGVPVVATSAISGEGVKNLGDVIRKAQIANPEEIKARAEGKEIKPVKKPGCAGCGGCGGCGGI</sequence>
<dbReference type="Gene3D" id="3.40.50.300">
    <property type="entry name" value="P-loop containing nucleotide triphosphate hydrolases"/>
    <property type="match status" value="1"/>
</dbReference>
<dbReference type="GO" id="GO:0005886">
    <property type="term" value="C:plasma membrane"/>
    <property type="evidence" value="ECO:0007669"/>
    <property type="project" value="TreeGrafter"/>
</dbReference>
<reference evidence="2 3" key="1">
    <citation type="submission" date="2019-09" db="EMBL/GenBank/DDBJ databases">
        <title>The complete genome of Methanoplanus sp. FWC-SCC4.</title>
        <authorList>
            <person name="Chen S.-C."/>
            <person name="Zhou Y.-Z."/>
            <person name="Lai M.-C."/>
        </authorList>
    </citation>
    <scope>NUCLEOTIDE SEQUENCE [LARGE SCALE GENOMIC DNA]</scope>
    <source>
        <strain evidence="2 3">FWC-SCC4</strain>
    </source>
</reference>
<dbReference type="SUPFAM" id="SSF52540">
    <property type="entry name" value="P-loop containing nucleoside triphosphate hydrolases"/>
    <property type="match status" value="1"/>
</dbReference>
<dbReference type="EMBL" id="CP043875">
    <property type="protein sequence ID" value="WOF16925.1"/>
    <property type="molecule type" value="Genomic_DNA"/>
</dbReference>
<dbReference type="Pfam" id="PF02421">
    <property type="entry name" value="FeoB_N"/>
    <property type="match status" value="1"/>
</dbReference>
<protein>
    <submittedName>
        <fullName evidence="2">GTP-binding protein</fullName>
    </submittedName>
</protein>
<evidence type="ECO:0000259" key="1">
    <source>
        <dbReference type="PROSITE" id="PS51711"/>
    </source>
</evidence>
<dbReference type="InterPro" id="IPR050860">
    <property type="entry name" value="FeoB_GTPase"/>
</dbReference>
<dbReference type="PANTHER" id="PTHR43185">
    <property type="entry name" value="FERROUS IRON TRANSPORT PROTEIN B"/>
    <property type="match status" value="1"/>
</dbReference>
<name>A0AA97FCK3_9EURY</name>
<dbReference type="AlphaFoldDB" id="A0AA97FCK3"/>
<dbReference type="PANTHER" id="PTHR43185:SF1">
    <property type="entry name" value="FE(2+) TRANSPORTER FEOB"/>
    <property type="match status" value="1"/>
</dbReference>
<dbReference type="PRINTS" id="PR00326">
    <property type="entry name" value="GTP1OBG"/>
</dbReference>
<dbReference type="InterPro" id="IPR006073">
    <property type="entry name" value="GTP-bd"/>
</dbReference>
<proteinExistence type="predicted"/>
<dbReference type="NCBIfam" id="TIGR00231">
    <property type="entry name" value="small_GTP"/>
    <property type="match status" value="1"/>
</dbReference>
<dbReference type="InterPro" id="IPR005225">
    <property type="entry name" value="Small_GTP-bd"/>
</dbReference>
<dbReference type="InterPro" id="IPR030389">
    <property type="entry name" value="G_FEOB_dom"/>
</dbReference>
<dbReference type="InterPro" id="IPR027417">
    <property type="entry name" value="P-loop_NTPase"/>
</dbReference>
<gene>
    <name evidence="2" type="ORF">F1737_09620</name>
</gene>
<dbReference type="CDD" id="cd01879">
    <property type="entry name" value="FeoB"/>
    <property type="match status" value="1"/>
</dbReference>
<dbReference type="RefSeq" id="WP_317136367.1">
    <property type="nucleotide sequence ID" value="NZ_CP043875.1"/>
</dbReference>
<evidence type="ECO:0000313" key="2">
    <source>
        <dbReference type="EMBL" id="WOF16925.1"/>
    </source>
</evidence>
<dbReference type="PROSITE" id="PS51711">
    <property type="entry name" value="G_FEOB"/>
    <property type="match status" value="1"/>
</dbReference>
<dbReference type="Proteomes" id="UP001301797">
    <property type="component" value="Chromosome"/>
</dbReference>